<dbReference type="Proteomes" id="UP000729357">
    <property type="component" value="Unassembled WGS sequence"/>
</dbReference>
<protein>
    <submittedName>
        <fullName evidence="1">Uncharacterized protein</fullName>
    </submittedName>
</protein>
<sequence length="72" mass="7750">MSAWFSCSACSSYRSRASHDWLRDGAQIFMRPLALIFAVSIRGVCPSSSTSSSKARASTSIFVNSLLLETAA</sequence>
<reference evidence="1" key="1">
    <citation type="journal article" date="2021" name="J Fungi (Basel)">
        <title>Virulence traits and population genomics of the black yeast Aureobasidium melanogenum.</title>
        <authorList>
            <person name="Cernosa A."/>
            <person name="Sun X."/>
            <person name="Gostincar C."/>
            <person name="Fang C."/>
            <person name="Gunde-Cimerman N."/>
            <person name="Song Z."/>
        </authorList>
    </citation>
    <scope>NUCLEOTIDE SEQUENCE</scope>
    <source>
        <strain evidence="1">EXF-9298</strain>
    </source>
</reference>
<keyword evidence="2" id="KW-1185">Reference proteome</keyword>
<comment type="caution">
    <text evidence="1">The sequence shown here is derived from an EMBL/GenBank/DDBJ whole genome shotgun (WGS) entry which is preliminary data.</text>
</comment>
<organism evidence="1 2">
    <name type="scientific">Aureobasidium melanogenum</name>
    <name type="common">Aureobasidium pullulans var. melanogenum</name>
    <dbReference type="NCBI Taxonomy" id="46634"/>
    <lineage>
        <taxon>Eukaryota</taxon>
        <taxon>Fungi</taxon>
        <taxon>Dikarya</taxon>
        <taxon>Ascomycota</taxon>
        <taxon>Pezizomycotina</taxon>
        <taxon>Dothideomycetes</taxon>
        <taxon>Dothideomycetidae</taxon>
        <taxon>Dothideales</taxon>
        <taxon>Saccotheciaceae</taxon>
        <taxon>Aureobasidium</taxon>
    </lineage>
</organism>
<reference evidence="1" key="2">
    <citation type="submission" date="2021-08" db="EMBL/GenBank/DDBJ databases">
        <authorList>
            <person name="Gostincar C."/>
            <person name="Sun X."/>
            <person name="Song Z."/>
            <person name="Gunde-Cimerman N."/>
        </authorList>
    </citation>
    <scope>NUCLEOTIDE SEQUENCE</scope>
    <source>
        <strain evidence="1">EXF-9298</strain>
    </source>
</reference>
<evidence type="ECO:0000313" key="1">
    <source>
        <dbReference type="EMBL" id="KAG9991755.1"/>
    </source>
</evidence>
<accession>A0A9P8G5V1</accession>
<dbReference type="AlphaFoldDB" id="A0A9P8G5V1"/>
<dbReference type="EMBL" id="JAHFXS010000001">
    <property type="protein sequence ID" value="KAG9991755.1"/>
    <property type="molecule type" value="Genomic_DNA"/>
</dbReference>
<feature type="non-terminal residue" evidence="1">
    <location>
        <position position="72"/>
    </location>
</feature>
<name>A0A9P8G5V1_AURME</name>
<proteinExistence type="predicted"/>
<gene>
    <name evidence="1" type="ORF">KCU98_g27</name>
</gene>
<evidence type="ECO:0000313" key="2">
    <source>
        <dbReference type="Proteomes" id="UP000729357"/>
    </source>
</evidence>